<dbReference type="Pfam" id="PF13692">
    <property type="entry name" value="Glyco_trans_1_4"/>
    <property type="match status" value="1"/>
</dbReference>
<evidence type="ECO:0000313" key="1">
    <source>
        <dbReference type="EMBL" id="KKL53240.1"/>
    </source>
</evidence>
<comment type="caution">
    <text evidence="1">The sequence shown here is derived from an EMBL/GenBank/DDBJ whole genome shotgun (WGS) entry which is preliminary data.</text>
</comment>
<dbReference type="SUPFAM" id="SSF53756">
    <property type="entry name" value="UDP-Glycosyltransferase/glycogen phosphorylase"/>
    <property type="match status" value="1"/>
</dbReference>
<gene>
    <name evidence="1" type="ORF">LCGC14_2277430</name>
</gene>
<dbReference type="EMBL" id="LAZR01031616">
    <property type="protein sequence ID" value="KKL53240.1"/>
    <property type="molecule type" value="Genomic_DNA"/>
</dbReference>
<feature type="non-terminal residue" evidence="1">
    <location>
        <position position="1"/>
    </location>
</feature>
<name>A0A0F9F7K5_9ZZZZ</name>
<sequence length="214" mass="24190">RKRIEMDFQMLKILFNYGPFSKAFADNSELQLVVHITGPVPVENQADLETVLNAYKDLCSSVDEGTASRIFIAFSVGTEDHPALEENGLEPMTIEQIYRLATVILFPSETEGRGLPIVESSACGIPIICSRYFPEEVFSEVVGEGLSDEEQIKYLLFPEGNYSDEFLAEASELLLDPEKGEGRKAHNKQAVRLRYSTEMIKRKFELFIETLRNL</sequence>
<reference evidence="1" key="1">
    <citation type="journal article" date="2015" name="Nature">
        <title>Complex archaea that bridge the gap between prokaryotes and eukaryotes.</title>
        <authorList>
            <person name="Spang A."/>
            <person name="Saw J.H."/>
            <person name="Jorgensen S.L."/>
            <person name="Zaremba-Niedzwiedzka K."/>
            <person name="Martijn J."/>
            <person name="Lind A.E."/>
            <person name="van Eijk R."/>
            <person name="Schleper C."/>
            <person name="Guy L."/>
            <person name="Ettema T.J."/>
        </authorList>
    </citation>
    <scope>NUCLEOTIDE SEQUENCE</scope>
</reference>
<accession>A0A0F9F7K5</accession>
<dbReference type="AlphaFoldDB" id="A0A0F9F7K5"/>
<proteinExistence type="predicted"/>
<dbReference type="Gene3D" id="3.40.50.2000">
    <property type="entry name" value="Glycogen Phosphorylase B"/>
    <property type="match status" value="1"/>
</dbReference>
<protein>
    <submittedName>
        <fullName evidence="1">Uncharacterized protein</fullName>
    </submittedName>
</protein>
<organism evidence="1">
    <name type="scientific">marine sediment metagenome</name>
    <dbReference type="NCBI Taxonomy" id="412755"/>
    <lineage>
        <taxon>unclassified sequences</taxon>
        <taxon>metagenomes</taxon>
        <taxon>ecological metagenomes</taxon>
    </lineage>
</organism>